<proteinExistence type="predicted"/>
<organism evidence="6 7">
    <name type="scientific">Velocimicrobium porci</name>
    <dbReference type="NCBI Taxonomy" id="2606634"/>
    <lineage>
        <taxon>Bacteria</taxon>
        <taxon>Bacillati</taxon>
        <taxon>Bacillota</taxon>
        <taxon>Clostridia</taxon>
        <taxon>Lachnospirales</taxon>
        <taxon>Lachnospiraceae</taxon>
        <taxon>Velocimicrobium</taxon>
    </lineage>
</organism>
<dbReference type="Pfam" id="PF03060">
    <property type="entry name" value="NMO"/>
    <property type="match status" value="1"/>
</dbReference>
<evidence type="ECO:0000256" key="5">
    <source>
        <dbReference type="ARBA" id="ARBA00023002"/>
    </source>
</evidence>
<evidence type="ECO:0000313" key="6">
    <source>
        <dbReference type="EMBL" id="MSS62920.1"/>
    </source>
</evidence>
<dbReference type="GO" id="GO:0018580">
    <property type="term" value="F:nitronate monooxygenase activity"/>
    <property type="evidence" value="ECO:0007669"/>
    <property type="project" value="InterPro"/>
</dbReference>
<keyword evidence="4" id="KW-0288">FMN</keyword>
<dbReference type="EMBL" id="VUMT01000003">
    <property type="protein sequence ID" value="MSS62920.1"/>
    <property type="molecule type" value="Genomic_DNA"/>
</dbReference>
<dbReference type="PANTHER" id="PTHR32332">
    <property type="entry name" value="2-NITROPROPANE DIOXYGENASE"/>
    <property type="match status" value="1"/>
</dbReference>
<name>A0A6L5XVS5_9FIRM</name>
<keyword evidence="3" id="KW-0285">Flavoprotein</keyword>
<keyword evidence="6" id="KW-0503">Monooxygenase</keyword>
<dbReference type="Gene3D" id="3.20.20.70">
    <property type="entry name" value="Aldolase class I"/>
    <property type="match status" value="1"/>
</dbReference>
<dbReference type="InterPro" id="IPR013785">
    <property type="entry name" value="Aldolase_TIM"/>
</dbReference>
<dbReference type="Proteomes" id="UP000482209">
    <property type="component" value="Unassembled WGS sequence"/>
</dbReference>
<evidence type="ECO:0000256" key="3">
    <source>
        <dbReference type="ARBA" id="ARBA00022630"/>
    </source>
</evidence>
<dbReference type="PANTHER" id="PTHR32332:SF18">
    <property type="entry name" value="2-NITROPROPANE DIOXYGENASE"/>
    <property type="match status" value="1"/>
</dbReference>
<dbReference type="InterPro" id="IPR004136">
    <property type="entry name" value="NMO"/>
</dbReference>
<dbReference type="RefSeq" id="WP_154517227.1">
    <property type="nucleotide sequence ID" value="NZ_VUMT01000003.1"/>
</dbReference>
<dbReference type="SUPFAM" id="SSF51412">
    <property type="entry name" value="Inosine monophosphate dehydrogenase (IMPDH)"/>
    <property type="match status" value="1"/>
</dbReference>
<comment type="caution">
    <text evidence="6">The sequence shown here is derived from an EMBL/GenBank/DDBJ whole genome shotgun (WGS) entry which is preliminary data.</text>
</comment>
<dbReference type="AlphaFoldDB" id="A0A6L5XVS5"/>
<gene>
    <name evidence="6" type="ORF">FYJ58_03385</name>
</gene>
<evidence type="ECO:0000313" key="7">
    <source>
        <dbReference type="Proteomes" id="UP000482209"/>
    </source>
</evidence>
<keyword evidence="7" id="KW-1185">Reference proteome</keyword>
<keyword evidence="5" id="KW-0560">Oxidoreductase</keyword>
<reference evidence="6 7" key="1">
    <citation type="submission" date="2019-08" db="EMBL/GenBank/DDBJ databases">
        <title>In-depth cultivation of the pig gut microbiome towards novel bacterial diversity and tailored functional studies.</title>
        <authorList>
            <person name="Wylensek D."/>
            <person name="Hitch T.C.A."/>
            <person name="Clavel T."/>
        </authorList>
    </citation>
    <scope>NUCLEOTIDE SEQUENCE [LARGE SCALE GENOMIC DNA]</scope>
    <source>
        <strain evidence="6 7">WCA-693-APC-MOT-I</strain>
    </source>
</reference>
<sequence>MERWKPLKIGELIARKPLIQGGMGVGISLSSLAGAVAKEGGIGVISAAQIGYKEPEWENNPLEANLKAIEKEIKKAREIANDGILGINIMVATRFYERYVKKAIESGIDLIISGAGLPTELPAYISGSKVKIAPIVSTLKSIQVISKYWERKYQKQPDLVVIEGPQAGGHLGFPVDELEKLEKRNSYEYDNEVRQILDFVKKLERKENIKIPVVVAGGIYDKKDMEHYIELGADGIQVGTRFVTTYECDASREFKEAYLNASKEEIELVKSPVGMPARGLKNLLVKEFNKPDKCYQCIKKCNPAEIPYCITKALIRAVKGDVEKGMVFCGANAYRANKMETVKEVMDSFFGKH</sequence>
<protein>
    <recommendedName>
        <fullName evidence="2">Probable nitronate monooxygenase</fullName>
    </recommendedName>
</protein>
<evidence type="ECO:0000256" key="4">
    <source>
        <dbReference type="ARBA" id="ARBA00022643"/>
    </source>
</evidence>
<accession>A0A6L5XVS5</accession>
<dbReference type="CDD" id="cd04730">
    <property type="entry name" value="NPD_like"/>
    <property type="match status" value="1"/>
</dbReference>
<evidence type="ECO:0000256" key="1">
    <source>
        <dbReference type="ARBA" id="ARBA00003535"/>
    </source>
</evidence>
<evidence type="ECO:0000256" key="2">
    <source>
        <dbReference type="ARBA" id="ARBA00013457"/>
    </source>
</evidence>
<comment type="function">
    <text evidence="1">Nitronate monooxygenase that uses molecular oxygen to catalyze the oxidative denitrification of alkyl nitronates. Acts on propionate 3-nitronate (P3N), the presumed physiological substrate. Probably functions in the detoxification of P3N, a metabolic poison produced by plants and fungi as a defense mechanism.</text>
</comment>